<comment type="caution">
    <text evidence="11">The sequence shown here is derived from an EMBL/GenBank/DDBJ whole genome shotgun (WGS) entry which is preliminary data.</text>
</comment>
<dbReference type="Pfam" id="PF00990">
    <property type="entry name" value="GGDEF"/>
    <property type="match status" value="1"/>
</dbReference>
<dbReference type="PANTHER" id="PTHR45138:SF9">
    <property type="entry name" value="DIGUANYLATE CYCLASE DGCM-RELATED"/>
    <property type="match status" value="1"/>
</dbReference>
<feature type="domain" description="GGDEF" evidence="10">
    <location>
        <begin position="368"/>
        <end position="506"/>
    </location>
</feature>
<feature type="transmembrane region" description="Helical" evidence="9">
    <location>
        <begin position="286"/>
        <end position="307"/>
    </location>
</feature>
<dbReference type="FunFam" id="3.30.70.270:FF:000001">
    <property type="entry name" value="Diguanylate cyclase domain protein"/>
    <property type="match status" value="1"/>
</dbReference>
<keyword evidence="5 9" id="KW-1133">Transmembrane helix</keyword>
<keyword evidence="6 9" id="KW-0472">Membrane</keyword>
<evidence type="ECO:0000259" key="10">
    <source>
        <dbReference type="PROSITE" id="PS50887"/>
    </source>
</evidence>
<dbReference type="AlphaFoldDB" id="A0A562R5L6"/>
<evidence type="ECO:0000256" key="5">
    <source>
        <dbReference type="ARBA" id="ARBA00022989"/>
    </source>
</evidence>
<evidence type="ECO:0000256" key="6">
    <source>
        <dbReference type="ARBA" id="ARBA00023136"/>
    </source>
</evidence>
<dbReference type="CDD" id="cd12914">
    <property type="entry name" value="PDC1_DGC_like"/>
    <property type="match status" value="1"/>
</dbReference>
<comment type="subcellular location">
    <subcellularLocation>
        <location evidence="1">Cell membrane</location>
        <topology evidence="1">Multi-pass membrane protein</topology>
    </subcellularLocation>
</comment>
<dbReference type="GO" id="GO:0043709">
    <property type="term" value="P:cell adhesion involved in single-species biofilm formation"/>
    <property type="evidence" value="ECO:0007669"/>
    <property type="project" value="TreeGrafter"/>
</dbReference>
<evidence type="ECO:0000313" key="11">
    <source>
        <dbReference type="EMBL" id="TWI64351.1"/>
    </source>
</evidence>
<accession>A0A562R5L6</accession>
<evidence type="ECO:0000256" key="2">
    <source>
        <dbReference type="ARBA" id="ARBA00012528"/>
    </source>
</evidence>
<dbReference type="InterPro" id="IPR050469">
    <property type="entry name" value="Diguanylate_Cyclase"/>
</dbReference>
<dbReference type="EC" id="2.7.7.65" evidence="2"/>
<dbReference type="OrthoDB" id="9813903at2"/>
<dbReference type="Gene3D" id="3.30.450.20">
    <property type="entry name" value="PAS domain"/>
    <property type="match status" value="2"/>
</dbReference>
<dbReference type="InterPro" id="IPR000160">
    <property type="entry name" value="GGDEF_dom"/>
</dbReference>
<keyword evidence="8" id="KW-0175">Coiled coil</keyword>
<dbReference type="SUPFAM" id="SSF55073">
    <property type="entry name" value="Nucleotide cyclase"/>
    <property type="match status" value="1"/>
</dbReference>
<dbReference type="SMART" id="SM00267">
    <property type="entry name" value="GGDEF"/>
    <property type="match status" value="1"/>
</dbReference>
<dbReference type="InterPro" id="IPR029787">
    <property type="entry name" value="Nucleotide_cyclase"/>
</dbReference>
<dbReference type="RefSeq" id="WP_145650012.1">
    <property type="nucleotide sequence ID" value="NZ_VLLB01000005.1"/>
</dbReference>
<dbReference type="PROSITE" id="PS50887">
    <property type="entry name" value="GGDEF"/>
    <property type="match status" value="1"/>
</dbReference>
<dbReference type="InterPro" id="IPR033479">
    <property type="entry name" value="dCache_1"/>
</dbReference>
<evidence type="ECO:0000256" key="9">
    <source>
        <dbReference type="SAM" id="Phobius"/>
    </source>
</evidence>
<name>A0A562R5L6_9BURK</name>
<proteinExistence type="predicted"/>
<evidence type="ECO:0000256" key="3">
    <source>
        <dbReference type="ARBA" id="ARBA00022475"/>
    </source>
</evidence>
<keyword evidence="12" id="KW-1185">Reference proteome</keyword>
<evidence type="ECO:0000256" key="7">
    <source>
        <dbReference type="ARBA" id="ARBA00034247"/>
    </source>
</evidence>
<dbReference type="EMBL" id="VLLB01000005">
    <property type="protein sequence ID" value="TWI64351.1"/>
    <property type="molecule type" value="Genomic_DNA"/>
</dbReference>
<dbReference type="Pfam" id="PF02743">
    <property type="entry name" value="dCache_1"/>
    <property type="match status" value="1"/>
</dbReference>
<comment type="catalytic activity">
    <reaction evidence="7">
        <text>2 GTP = 3',3'-c-di-GMP + 2 diphosphate</text>
        <dbReference type="Rhea" id="RHEA:24898"/>
        <dbReference type="ChEBI" id="CHEBI:33019"/>
        <dbReference type="ChEBI" id="CHEBI:37565"/>
        <dbReference type="ChEBI" id="CHEBI:58805"/>
        <dbReference type="EC" id="2.7.7.65"/>
    </reaction>
</comment>
<protein>
    <recommendedName>
        <fullName evidence="2">diguanylate cyclase</fullName>
        <ecNumber evidence="2">2.7.7.65</ecNumber>
    </recommendedName>
</protein>
<evidence type="ECO:0000256" key="8">
    <source>
        <dbReference type="SAM" id="Coils"/>
    </source>
</evidence>
<dbReference type="Proteomes" id="UP000318431">
    <property type="component" value="Unassembled WGS sequence"/>
</dbReference>
<organism evidence="11 12">
    <name type="scientific">Pseudoduganella lurida</name>
    <dbReference type="NCBI Taxonomy" id="1036180"/>
    <lineage>
        <taxon>Bacteria</taxon>
        <taxon>Pseudomonadati</taxon>
        <taxon>Pseudomonadota</taxon>
        <taxon>Betaproteobacteria</taxon>
        <taxon>Burkholderiales</taxon>
        <taxon>Oxalobacteraceae</taxon>
        <taxon>Telluria group</taxon>
        <taxon>Pseudoduganella</taxon>
    </lineage>
</organism>
<feature type="coiled-coil region" evidence="8">
    <location>
        <begin position="313"/>
        <end position="340"/>
    </location>
</feature>
<dbReference type="PANTHER" id="PTHR45138">
    <property type="entry name" value="REGULATORY COMPONENTS OF SENSORY TRANSDUCTION SYSTEM"/>
    <property type="match status" value="1"/>
</dbReference>
<dbReference type="GO" id="GO:1902201">
    <property type="term" value="P:negative regulation of bacterial-type flagellum-dependent cell motility"/>
    <property type="evidence" value="ECO:0007669"/>
    <property type="project" value="TreeGrafter"/>
</dbReference>
<evidence type="ECO:0000256" key="1">
    <source>
        <dbReference type="ARBA" id="ARBA00004651"/>
    </source>
</evidence>
<evidence type="ECO:0000313" key="12">
    <source>
        <dbReference type="Proteomes" id="UP000318431"/>
    </source>
</evidence>
<dbReference type="InterPro" id="IPR043128">
    <property type="entry name" value="Rev_trsase/Diguanyl_cyclase"/>
</dbReference>
<dbReference type="CDD" id="cd12915">
    <property type="entry name" value="PDC2_DGC_like"/>
    <property type="match status" value="1"/>
</dbReference>
<gene>
    <name evidence="11" type="ORF">IP91_03120</name>
</gene>
<keyword evidence="4 9" id="KW-0812">Transmembrane</keyword>
<dbReference type="NCBIfam" id="TIGR00254">
    <property type="entry name" value="GGDEF"/>
    <property type="match status" value="1"/>
</dbReference>
<reference evidence="11 12" key="1">
    <citation type="journal article" date="2015" name="Stand. Genomic Sci.">
        <title>Genomic Encyclopedia of Bacterial and Archaeal Type Strains, Phase III: the genomes of soil and plant-associated and newly described type strains.</title>
        <authorList>
            <person name="Whitman W.B."/>
            <person name="Woyke T."/>
            <person name="Klenk H.P."/>
            <person name="Zhou Y."/>
            <person name="Lilburn T.G."/>
            <person name="Beck B.J."/>
            <person name="De Vos P."/>
            <person name="Vandamme P."/>
            <person name="Eisen J.A."/>
            <person name="Garrity G."/>
            <person name="Hugenholtz P."/>
            <person name="Kyrpides N.C."/>
        </authorList>
    </citation>
    <scope>NUCLEOTIDE SEQUENCE [LARGE SCALE GENOMIC DNA]</scope>
    <source>
        <strain evidence="11 12">CGMCC 1.10822</strain>
    </source>
</reference>
<keyword evidence="3" id="KW-1003">Cell membrane</keyword>
<dbReference type="CDD" id="cd01949">
    <property type="entry name" value="GGDEF"/>
    <property type="match status" value="1"/>
</dbReference>
<evidence type="ECO:0000256" key="4">
    <source>
        <dbReference type="ARBA" id="ARBA00022692"/>
    </source>
</evidence>
<dbReference type="GO" id="GO:0052621">
    <property type="term" value="F:diguanylate cyclase activity"/>
    <property type="evidence" value="ECO:0007669"/>
    <property type="project" value="UniProtKB-EC"/>
</dbReference>
<dbReference type="Gene3D" id="3.30.70.270">
    <property type="match status" value="1"/>
</dbReference>
<sequence length="511" mass="55876">MKRLPITFWTGAFVALVCVAMVVLEASRSWGARTALLDQAERSATNLAHAMSEHADDTLRTADTCLFDLEERIETDGIGPAQLERLHRLMVDDARRLPQIDVISHYDERGNWVVNSQATKVRNINIADREYFVRHMQVADAGTYIGLPVISRASGRWIIPMTRRIDKPDGSFGGVVMAAVDMGYLSRFSGRFDVGRNGAIGLLSDRGVLLLRQPYSARSIGADVRSSQLFQAYQRGGRVAGTGTFVSPQDGQLRLNSYRPVENYPLFVTAALSREDIMARWRHDTLGRSAAVLVLTALLALFGNRLVRQMRRRLQVEAELRQTRDALATLNATLEKLALQDGLTGLANRRQFDVSLGNEFSRAMRQGAPLALAMIDVDHFKAYNDRYGHAAGDDCLRAVTEAVRLQTPRRAGDLAARYGGEELAVLLPNTDGEGALAVAERIRAAVENLALEHAGSPLGIVTISAGVATLVPRRGADHASTLLEAADRALYAAKAAGRNRVMRHGDTATPG</sequence>
<dbReference type="GO" id="GO:0005886">
    <property type="term" value="C:plasma membrane"/>
    <property type="evidence" value="ECO:0007669"/>
    <property type="project" value="UniProtKB-SubCell"/>
</dbReference>